<dbReference type="Gene3D" id="6.10.340.10">
    <property type="match status" value="1"/>
</dbReference>
<evidence type="ECO:0000313" key="3">
    <source>
        <dbReference type="EMBL" id="MBG0779556.1"/>
    </source>
</evidence>
<sequence>KYLDTSEVKKMAEATGLSLSIHDTGNTALPDDVKTAATLISDKTPVVTIPRNTDIISGYMLQNDIQQNPGLILKADVKRKIFNQGMNTWFYFNIAVVFIGLVFIMATMYLMETSVLSPLLKLINAISAIGGNDHVSKRLPVSGKDELGELETSINGMLDRIQTAHNEIRTLEGLIPICSYCKNIRDDEGFWQKVDEFIHHHTHARFSHSICPECAKKYFPELDLYNQEEDMASPE</sequence>
<dbReference type="PROSITE" id="PS50885">
    <property type="entry name" value="HAMP"/>
    <property type="match status" value="1"/>
</dbReference>
<dbReference type="SUPFAM" id="SSF158472">
    <property type="entry name" value="HAMP domain-like"/>
    <property type="match status" value="1"/>
</dbReference>
<dbReference type="GO" id="GO:0007165">
    <property type="term" value="P:signal transduction"/>
    <property type="evidence" value="ECO:0007669"/>
    <property type="project" value="InterPro"/>
</dbReference>
<comment type="caution">
    <text evidence="3">The sequence shown here is derived from an EMBL/GenBank/DDBJ whole genome shotgun (WGS) entry which is preliminary data.</text>
</comment>
<accession>A0A931CY45</accession>
<keyword evidence="1" id="KW-1133">Transmembrane helix</keyword>
<evidence type="ECO:0000256" key="1">
    <source>
        <dbReference type="SAM" id="Phobius"/>
    </source>
</evidence>
<dbReference type="EMBL" id="JACCQK010000359">
    <property type="protein sequence ID" value="MBG0779556.1"/>
    <property type="molecule type" value="Genomic_DNA"/>
</dbReference>
<feature type="domain" description="HAMP" evidence="2">
    <location>
        <begin position="113"/>
        <end position="166"/>
    </location>
</feature>
<reference evidence="3" key="1">
    <citation type="submission" date="2020-07" db="EMBL/GenBank/DDBJ databases">
        <title>Severe corrosion of carbon steel in oil field produced water can be linked to methanogenic archaea containing a special type of NiFe hydrogenase.</title>
        <authorList>
            <person name="Lahme S."/>
            <person name="Mand J."/>
            <person name="Longwell J."/>
            <person name="Smith R."/>
            <person name="Enning D."/>
        </authorList>
    </citation>
    <scope>NUCLEOTIDE SEQUENCE</scope>
    <source>
        <strain evidence="3">MIC098Bin6</strain>
    </source>
</reference>
<feature type="non-terminal residue" evidence="3">
    <location>
        <position position="1"/>
    </location>
</feature>
<name>A0A931CY45_9BACT</name>
<evidence type="ECO:0000313" key="4">
    <source>
        <dbReference type="Proteomes" id="UP000706172"/>
    </source>
</evidence>
<keyword evidence="1" id="KW-0812">Transmembrane</keyword>
<proteinExistence type="predicted"/>
<feature type="transmembrane region" description="Helical" evidence="1">
    <location>
        <begin position="88"/>
        <end position="111"/>
    </location>
</feature>
<evidence type="ECO:0000259" key="2">
    <source>
        <dbReference type="PROSITE" id="PS50885"/>
    </source>
</evidence>
<dbReference type="GO" id="GO:0016020">
    <property type="term" value="C:membrane"/>
    <property type="evidence" value="ECO:0007669"/>
    <property type="project" value="InterPro"/>
</dbReference>
<dbReference type="InterPro" id="IPR003660">
    <property type="entry name" value="HAMP_dom"/>
</dbReference>
<dbReference type="Proteomes" id="UP000706172">
    <property type="component" value="Unassembled WGS sequence"/>
</dbReference>
<protein>
    <submittedName>
        <fullName evidence="3">HAMP domain-containing protein</fullName>
    </submittedName>
</protein>
<gene>
    <name evidence="3" type="ORF">H0S81_06475</name>
</gene>
<keyword evidence="1" id="KW-0472">Membrane</keyword>
<organism evidence="3 4">
    <name type="scientific">Desulfotignum balticum</name>
    <dbReference type="NCBI Taxonomy" id="115781"/>
    <lineage>
        <taxon>Bacteria</taxon>
        <taxon>Pseudomonadati</taxon>
        <taxon>Thermodesulfobacteriota</taxon>
        <taxon>Desulfobacteria</taxon>
        <taxon>Desulfobacterales</taxon>
        <taxon>Desulfobacteraceae</taxon>
        <taxon>Desulfotignum</taxon>
    </lineage>
</organism>
<dbReference type="SMART" id="SM00304">
    <property type="entry name" value="HAMP"/>
    <property type="match status" value="1"/>
</dbReference>
<dbReference type="CDD" id="cd06225">
    <property type="entry name" value="HAMP"/>
    <property type="match status" value="1"/>
</dbReference>
<dbReference type="Pfam" id="PF00672">
    <property type="entry name" value="HAMP"/>
    <property type="match status" value="1"/>
</dbReference>
<dbReference type="AlphaFoldDB" id="A0A931CY45"/>